<sequence>MSSQHTTEVDGYLSGQFDFATALATHSQALQDDAMNAALAVAKAEKFSGTFCTITVVGHSDRDDTPGLTQDQRRASELNASTKRAESARDWIFAQARQLLIDDGQPDPGTISGLTRSFFFTQPAGAAQLKKPNPASETDRQRNRRVAFLACFLN</sequence>
<feature type="compositionally biased region" description="Basic and acidic residues" evidence="1">
    <location>
        <begin position="59"/>
        <end position="76"/>
    </location>
</feature>
<evidence type="ECO:0000313" key="2">
    <source>
        <dbReference type="EMBL" id="GAA2427769.1"/>
    </source>
</evidence>
<evidence type="ECO:0000313" key="3">
    <source>
        <dbReference type="Proteomes" id="UP001499986"/>
    </source>
</evidence>
<organism evidence="2 3">
    <name type="scientific">Streptomyces coeruleofuscus</name>
    <dbReference type="NCBI Taxonomy" id="66879"/>
    <lineage>
        <taxon>Bacteria</taxon>
        <taxon>Bacillati</taxon>
        <taxon>Actinomycetota</taxon>
        <taxon>Actinomycetes</taxon>
        <taxon>Kitasatosporales</taxon>
        <taxon>Streptomycetaceae</taxon>
        <taxon>Streptomyces</taxon>
    </lineage>
</organism>
<proteinExistence type="predicted"/>
<dbReference type="InterPro" id="IPR036737">
    <property type="entry name" value="OmpA-like_sf"/>
</dbReference>
<dbReference type="SUPFAM" id="SSF103088">
    <property type="entry name" value="OmpA-like"/>
    <property type="match status" value="1"/>
</dbReference>
<gene>
    <name evidence="2" type="ORF">GCM10010255_83020</name>
</gene>
<reference evidence="3" key="1">
    <citation type="journal article" date="2019" name="Int. J. Syst. Evol. Microbiol.">
        <title>The Global Catalogue of Microorganisms (GCM) 10K type strain sequencing project: providing services to taxonomists for standard genome sequencing and annotation.</title>
        <authorList>
            <consortium name="The Broad Institute Genomics Platform"/>
            <consortium name="The Broad Institute Genome Sequencing Center for Infectious Disease"/>
            <person name="Wu L."/>
            <person name="Ma J."/>
        </authorList>
    </citation>
    <scope>NUCLEOTIDE SEQUENCE [LARGE SCALE GENOMIC DNA]</scope>
    <source>
        <strain evidence="3">JCM 4358</strain>
    </source>
</reference>
<feature type="region of interest" description="Disordered" evidence="1">
    <location>
        <begin position="59"/>
        <end position="85"/>
    </location>
</feature>
<dbReference type="EMBL" id="BAAASE010000019">
    <property type="protein sequence ID" value="GAA2427769.1"/>
    <property type="molecule type" value="Genomic_DNA"/>
</dbReference>
<evidence type="ECO:0008006" key="4">
    <source>
        <dbReference type="Google" id="ProtNLM"/>
    </source>
</evidence>
<protein>
    <recommendedName>
        <fullName evidence="4">OmpA-like domain-containing protein</fullName>
    </recommendedName>
</protein>
<comment type="caution">
    <text evidence="2">The sequence shown here is derived from an EMBL/GenBank/DDBJ whole genome shotgun (WGS) entry which is preliminary data.</text>
</comment>
<name>A0ABP5WHT3_9ACTN</name>
<evidence type="ECO:0000256" key="1">
    <source>
        <dbReference type="SAM" id="MobiDB-lite"/>
    </source>
</evidence>
<dbReference type="Proteomes" id="UP001499986">
    <property type="component" value="Unassembled WGS sequence"/>
</dbReference>
<dbReference type="Gene3D" id="3.30.1330.60">
    <property type="entry name" value="OmpA-like domain"/>
    <property type="match status" value="1"/>
</dbReference>
<accession>A0ABP5WHT3</accession>
<dbReference type="RefSeq" id="WP_086855116.1">
    <property type="nucleotide sequence ID" value="NZ_BAAASE010000019.1"/>
</dbReference>
<keyword evidence="3" id="KW-1185">Reference proteome</keyword>